<evidence type="ECO:0000259" key="5">
    <source>
        <dbReference type="SMART" id="SM00835"/>
    </source>
</evidence>
<dbReference type="EMBL" id="ADVG01000005">
    <property type="protein sequence ID" value="EFH79983.1"/>
    <property type="molecule type" value="Genomic_DNA"/>
</dbReference>
<feature type="chain" id="PRO_5003088410" evidence="4">
    <location>
        <begin position="27"/>
        <end position="415"/>
    </location>
</feature>
<dbReference type="InterPro" id="IPR006045">
    <property type="entry name" value="Cupin_1"/>
</dbReference>
<feature type="binding site" evidence="2">
    <location>
        <position position="355"/>
    </location>
    <ligand>
        <name>Mn(2+)</name>
        <dbReference type="ChEBI" id="CHEBI:29035"/>
        <label>2</label>
    </ligand>
</feature>
<dbReference type="InterPro" id="IPR011051">
    <property type="entry name" value="RmlC_Cupin_sf"/>
</dbReference>
<comment type="caution">
    <text evidence="6">The sequence shown here is derived from an EMBL/GenBank/DDBJ whole genome shotgun (WGS) entry which is preliminary data.</text>
</comment>
<keyword evidence="2" id="KW-0464">Manganese</keyword>
<dbReference type="GO" id="GO:0033609">
    <property type="term" value="P:oxalate metabolic process"/>
    <property type="evidence" value="ECO:0007669"/>
    <property type="project" value="InterPro"/>
</dbReference>
<keyword evidence="6" id="KW-0456">Lyase</keyword>
<evidence type="ECO:0000256" key="3">
    <source>
        <dbReference type="SAM" id="MobiDB-lite"/>
    </source>
</evidence>
<dbReference type="SUPFAM" id="SSF51182">
    <property type="entry name" value="RmlC-like cupins"/>
    <property type="match status" value="1"/>
</dbReference>
<accession>D6U7X2</accession>
<feature type="binding site" evidence="2">
    <location>
        <position position="130"/>
    </location>
    <ligand>
        <name>Mn(2+)</name>
        <dbReference type="ChEBI" id="CHEBI:29035"/>
        <label>1</label>
    </ligand>
</feature>
<dbReference type="Gene3D" id="2.60.120.10">
    <property type="entry name" value="Jelly Rolls"/>
    <property type="match status" value="2"/>
</dbReference>
<evidence type="ECO:0000256" key="2">
    <source>
        <dbReference type="PIRSR" id="PIRSR617774-2"/>
    </source>
</evidence>
<feature type="binding site" evidence="2">
    <location>
        <position position="136"/>
    </location>
    <ligand>
        <name>Mn(2+)</name>
        <dbReference type="ChEBI" id="CHEBI:29035"/>
        <label>1</label>
    </ligand>
</feature>
<feature type="domain" description="Cupin type-1" evidence="5">
    <location>
        <begin position="264"/>
        <end position="405"/>
    </location>
</feature>
<dbReference type="EC" id="4.1.1.2" evidence="6"/>
<keyword evidence="4" id="KW-0732">Signal</keyword>
<keyword evidence="7" id="KW-1185">Reference proteome</keyword>
<dbReference type="RefSeq" id="WP_007922231.1">
    <property type="nucleotide sequence ID" value="NZ_ADVG01000005.1"/>
</dbReference>
<protein>
    <submittedName>
        <fullName evidence="6">Bicupin, oxalate decarboxylase family</fullName>
        <ecNumber evidence="6">4.1.1.2</ecNumber>
    </submittedName>
</protein>
<dbReference type="InParanoid" id="D6U7X2"/>
<reference evidence="6 7" key="1">
    <citation type="journal article" date="2011" name="Stand. Genomic Sci.">
        <title>Non-contiguous finished genome sequence and contextual data of the filamentous soil bacterium Ktedonobacter racemifer type strain (SOSP1-21).</title>
        <authorList>
            <person name="Chang Y.J."/>
            <person name="Land M."/>
            <person name="Hauser L."/>
            <person name="Chertkov O."/>
            <person name="Del Rio T.G."/>
            <person name="Nolan M."/>
            <person name="Copeland A."/>
            <person name="Tice H."/>
            <person name="Cheng J.F."/>
            <person name="Lucas S."/>
            <person name="Han C."/>
            <person name="Goodwin L."/>
            <person name="Pitluck S."/>
            <person name="Ivanova N."/>
            <person name="Ovchinikova G."/>
            <person name="Pati A."/>
            <person name="Chen A."/>
            <person name="Palaniappan K."/>
            <person name="Mavromatis K."/>
            <person name="Liolios K."/>
            <person name="Brettin T."/>
            <person name="Fiebig A."/>
            <person name="Rohde M."/>
            <person name="Abt B."/>
            <person name="Goker M."/>
            <person name="Detter J.C."/>
            <person name="Woyke T."/>
            <person name="Bristow J."/>
            <person name="Eisen J.A."/>
            <person name="Markowitz V."/>
            <person name="Hugenholtz P."/>
            <person name="Kyrpides N.C."/>
            <person name="Klenk H.P."/>
            <person name="Lapidus A."/>
        </authorList>
    </citation>
    <scope>NUCLEOTIDE SEQUENCE [LARGE SCALE GENOMIC DNA]</scope>
    <source>
        <strain evidence="7">DSM 44963</strain>
    </source>
</reference>
<dbReference type="Proteomes" id="UP000004508">
    <property type="component" value="Unassembled WGS sequence"/>
</dbReference>
<feature type="domain" description="Cupin type-1" evidence="5">
    <location>
        <begin position="85"/>
        <end position="227"/>
    </location>
</feature>
<keyword evidence="1 2" id="KW-0479">Metal-binding</keyword>
<feature type="binding site" evidence="2">
    <location>
        <position position="175"/>
    </location>
    <ligand>
        <name>Mn(2+)</name>
        <dbReference type="ChEBI" id="CHEBI:29035"/>
        <label>1</label>
    </ligand>
</feature>
<dbReference type="InterPro" id="IPR014710">
    <property type="entry name" value="RmlC-like_jellyroll"/>
</dbReference>
<proteinExistence type="predicted"/>
<evidence type="ECO:0000256" key="1">
    <source>
        <dbReference type="ARBA" id="ARBA00022723"/>
    </source>
</evidence>
<gene>
    <name evidence="6" type="ORF">Krac_0516</name>
</gene>
<feature type="binding site" evidence="2">
    <location>
        <position position="309"/>
    </location>
    <ligand>
        <name>Mn(2+)</name>
        <dbReference type="ChEBI" id="CHEBI:29035"/>
        <label>2</label>
    </ligand>
</feature>
<dbReference type="OrthoDB" id="1973590at2"/>
<dbReference type="Pfam" id="PF00190">
    <property type="entry name" value="Cupin_1"/>
    <property type="match status" value="2"/>
</dbReference>
<feature type="binding site" evidence="2">
    <location>
        <position position="311"/>
    </location>
    <ligand>
        <name>Mn(2+)</name>
        <dbReference type="ChEBI" id="CHEBI:29035"/>
        <label>2</label>
    </ligand>
</feature>
<name>D6U7X2_KTERA</name>
<dbReference type="PANTHER" id="PTHR35848">
    <property type="entry name" value="OXALATE-BINDING PROTEIN"/>
    <property type="match status" value="1"/>
</dbReference>
<comment type="cofactor">
    <cofactor evidence="2">
        <name>Mn(2+)</name>
        <dbReference type="ChEBI" id="CHEBI:29035"/>
    </cofactor>
    <text evidence="2">Binds 2 manganese ions per subunit.</text>
</comment>
<dbReference type="SMART" id="SM00835">
    <property type="entry name" value="Cupin_1"/>
    <property type="match status" value="2"/>
</dbReference>
<feature type="signal peptide" evidence="4">
    <location>
        <begin position="1"/>
        <end position="26"/>
    </location>
</feature>
<feature type="binding site" evidence="2">
    <location>
        <position position="316"/>
    </location>
    <ligand>
        <name>Mn(2+)</name>
        <dbReference type="ChEBI" id="CHEBI:29035"/>
        <label>2</label>
    </ligand>
</feature>
<dbReference type="PANTHER" id="PTHR35848:SF9">
    <property type="entry name" value="SLL1358 PROTEIN"/>
    <property type="match status" value="1"/>
</dbReference>
<dbReference type="GO" id="GO:0046564">
    <property type="term" value="F:oxalate decarboxylase activity"/>
    <property type="evidence" value="ECO:0007669"/>
    <property type="project" value="UniProtKB-EC"/>
</dbReference>
<dbReference type="CDD" id="cd20304">
    <property type="entry name" value="cupin_OxDC_N"/>
    <property type="match status" value="1"/>
</dbReference>
<sequence>MDVTRRKIVQSLAAGVAAAVSGTTRAAFSSTVDDPPTGTSAVPQPIEGHLGADDPGPRNVILDRLNPDMLTPPPTDAGDMPNLKFSFSNVPMRLTDGGWARQVTQVDLPIATSIAGVDMRLKPGAIRELHWHPVAEWAYMLVGTAQVTCLDPQGHNFVGNVGVGDLWYFPAGYPHSIQALEEGCEFLLAFDSGNFSENDTFLLSDWFAHTPKGVLAKNFGVPQSDFQHLPSPSQRYIYPGIVPGPPLVMQVSDPYGPAPQSFTYQMLAQPPIQTPKGTVRIVDSSSFHVSKTIAAVLQDVEPDGIREMHWHPNADEWQYYIEGSGRMTVFGAEGKARTFDYQAGDVGYVPTNMGHYIENTGDSLLRFLVLFKTDHFAEISLAQWMAVTPPELVQGDLNLPQEVMNALPKKKPLIV</sequence>
<dbReference type="GO" id="GO:0046872">
    <property type="term" value="F:metal ion binding"/>
    <property type="evidence" value="ECO:0007669"/>
    <property type="project" value="UniProtKB-KW"/>
</dbReference>
<dbReference type="eggNOG" id="COG2140">
    <property type="taxonomic scope" value="Bacteria"/>
</dbReference>
<evidence type="ECO:0000313" key="6">
    <source>
        <dbReference type="EMBL" id="EFH79983.1"/>
    </source>
</evidence>
<dbReference type="STRING" id="485913.Krac_0516"/>
<evidence type="ECO:0000313" key="7">
    <source>
        <dbReference type="Proteomes" id="UP000004508"/>
    </source>
</evidence>
<feature type="region of interest" description="Disordered" evidence="3">
    <location>
        <begin position="26"/>
        <end position="55"/>
    </location>
</feature>
<dbReference type="NCBIfam" id="TIGR03404">
    <property type="entry name" value="bicupin_oxalic"/>
    <property type="match status" value="1"/>
</dbReference>
<evidence type="ECO:0000256" key="4">
    <source>
        <dbReference type="SAM" id="SignalP"/>
    </source>
</evidence>
<feature type="binding site" evidence="2">
    <location>
        <position position="132"/>
    </location>
    <ligand>
        <name>Mn(2+)</name>
        <dbReference type="ChEBI" id="CHEBI:29035"/>
        <label>1</label>
    </ligand>
</feature>
<dbReference type="AlphaFoldDB" id="D6U7X2"/>
<feature type="compositionally biased region" description="Polar residues" evidence="3">
    <location>
        <begin position="28"/>
        <end position="42"/>
    </location>
</feature>
<dbReference type="CDD" id="cd20305">
    <property type="entry name" value="cupin_OxDC_C"/>
    <property type="match status" value="1"/>
</dbReference>
<dbReference type="InterPro" id="IPR017774">
    <property type="entry name" value="Bicupin_oxalate_deCO2ase/Oxase"/>
</dbReference>
<organism evidence="6 7">
    <name type="scientific">Ktedonobacter racemifer DSM 44963</name>
    <dbReference type="NCBI Taxonomy" id="485913"/>
    <lineage>
        <taxon>Bacteria</taxon>
        <taxon>Bacillati</taxon>
        <taxon>Chloroflexota</taxon>
        <taxon>Ktedonobacteria</taxon>
        <taxon>Ktedonobacterales</taxon>
        <taxon>Ktedonobacteraceae</taxon>
        <taxon>Ktedonobacter</taxon>
    </lineage>
</organism>
<dbReference type="InterPro" id="IPR051610">
    <property type="entry name" value="GPI/OXD"/>
</dbReference>